<reference evidence="2 3" key="1">
    <citation type="journal article" date="2019" name="Sci. Rep.">
        <title>Orb-weaving spider Araneus ventricosus genome elucidates the spidroin gene catalogue.</title>
        <authorList>
            <person name="Kono N."/>
            <person name="Nakamura H."/>
            <person name="Ohtoshi R."/>
            <person name="Moran D.A.P."/>
            <person name="Shinohara A."/>
            <person name="Yoshida Y."/>
            <person name="Fujiwara M."/>
            <person name="Mori M."/>
            <person name="Tomita M."/>
            <person name="Arakawa K."/>
        </authorList>
    </citation>
    <scope>NUCLEOTIDE SEQUENCE [LARGE SCALE GENOMIC DNA]</scope>
</reference>
<feature type="compositionally biased region" description="Basic and acidic residues" evidence="1">
    <location>
        <begin position="34"/>
        <end position="52"/>
    </location>
</feature>
<feature type="region of interest" description="Disordered" evidence="1">
    <location>
        <begin position="34"/>
        <end position="110"/>
    </location>
</feature>
<gene>
    <name evidence="2" type="ORF">AVEN_87276_1</name>
</gene>
<evidence type="ECO:0000256" key="1">
    <source>
        <dbReference type="SAM" id="MobiDB-lite"/>
    </source>
</evidence>
<proteinExistence type="predicted"/>
<dbReference type="AlphaFoldDB" id="A0A4Y2EAC6"/>
<feature type="compositionally biased region" description="Basic and acidic residues" evidence="1">
    <location>
        <begin position="101"/>
        <end position="110"/>
    </location>
</feature>
<keyword evidence="3" id="KW-1185">Reference proteome</keyword>
<evidence type="ECO:0000313" key="3">
    <source>
        <dbReference type="Proteomes" id="UP000499080"/>
    </source>
</evidence>
<feature type="compositionally biased region" description="Basic residues" evidence="1">
    <location>
        <begin position="66"/>
        <end position="80"/>
    </location>
</feature>
<protein>
    <submittedName>
        <fullName evidence="2">Uncharacterized protein</fullName>
    </submittedName>
</protein>
<feature type="compositionally biased region" description="Polar residues" evidence="1">
    <location>
        <begin position="90"/>
        <end position="100"/>
    </location>
</feature>
<dbReference type="EMBL" id="BGPR01000554">
    <property type="protein sequence ID" value="GBM26123.1"/>
    <property type="molecule type" value="Genomic_DNA"/>
</dbReference>
<accession>A0A4Y2EAC6</accession>
<comment type="caution">
    <text evidence="2">The sequence shown here is derived from an EMBL/GenBank/DDBJ whole genome shotgun (WGS) entry which is preliminary data.</text>
</comment>
<dbReference type="Proteomes" id="UP000499080">
    <property type="component" value="Unassembled WGS sequence"/>
</dbReference>
<name>A0A4Y2EAC6_ARAVE</name>
<organism evidence="2 3">
    <name type="scientific">Araneus ventricosus</name>
    <name type="common">Orbweaver spider</name>
    <name type="synonym">Epeira ventricosa</name>
    <dbReference type="NCBI Taxonomy" id="182803"/>
    <lineage>
        <taxon>Eukaryota</taxon>
        <taxon>Metazoa</taxon>
        <taxon>Ecdysozoa</taxon>
        <taxon>Arthropoda</taxon>
        <taxon>Chelicerata</taxon>
        <taxon>Arachnida</taxon>
        <taxon>Araneae</taxon>
        <taxon>Araneomorphae</taxon>
        <taxon>Entelegynae</taxon>
        <taxon>Araneoidea</taxon>
        <taxon>Araneidae</taxon>
        <taxon>Araneus</taxon>
    </lineage>
</organism>
<sequence length="151" mass="17266">MIRRRRWGLNLDGWAQVPTNCIPHRLSARKRSFDLEGEDGKPDDVASGRVEEGEGEVQGGMETPRWKGKISIKHQTKKPAKQQIPFISYALSTTRPTNNKSKGEEERLGIGGGGERDWKMLLSFFSWINERAKAWTMRQLCSSLREWGMYG</sequence>
<evidence type="ECO:0000313" key="2">
    <source>
        <dbReference type="EMBL" id="GBM26123.1"/>
    </source>
</evidence>